<dbReference type="GO" id="GO:0006937">
    <property type="term" value="P:regulation of muscle contraction"/>
    <property type="evidence" value="ECO:0007669"/>
    <property type="project" value="TreeGrafter"/>
</dbReference>
<keyword evidence="3 6" id="KW-0812">Transmembrane</keyword>
<evidence type="ECO:0000256" key="6">
    <source>
        <dbReference type="SAM" id="Phobius"/>
    </source>
</evidence>
<evidence type="ECO:0000313" key="8">
    <source>
        <dbReference type="Proteomes" id="UP000027135"/>
    </source>
</evidence>
<evidence type="ECO:0000256" key="4">
    <source>
        <dbReference type="ARBA" id="ARBA00022989"/>
    </source>
</evidence>
<feature type="transmembrane region" description="Helical" evidence="6">
    <location>
        <begin position="300"/>
        <end position="322"/>
    </location>
</feature>
<dbReference type="AlphaFoldDB" id="A0A067QM60"/>
<feature type="transmembrane region" description="Helical" evidence="6">
    <location>
        <begin position="52"/>
        <end position="76"/>
    </location>
</feature>
<accession>A0A067QM60</accession>
<feature type="transmembrane region" description="Helical" evidence="6">
    <location>
        <begin position="135"/>
        <end position="155"/>
    </location>
</feature>
<evidence type="ECO:0000256" key="2">
    <source>
        <dbReference type="ARBA" id="ARBA00009172"/>
    </source>
</evidence>
<dbReference type="GO" id="GO:0043266">
    <property type="term" value="P:regulation of potassium ion transport"/>
    <property type="evidence" value="ECO:0007669"/>
    <property type="project" value="TreeGrafter"/>
</dbReference>
<feature type="transmembrane region" description="Helical" evidence="6">
    <location>
        <begin position="110"/>
        <end position="129"/>
    </location>
</feature>
<feature type="transmembrane region" description="Helical" evidence="6">
    <location>
        <begin position="193"/>
        <end position="212"/>
    </location>
</feature>
<feature type="non-terminal residue" evidence="7">
    <location>
        <position position="485"/>
    </location>
</feature>
<evidence type="ECO:0000256" key="5">
    <source>
        <dbReference type="ARBA" id="ARBA00023136"/>
    </source>
</evidence>
<reference evidence="7 8" key="1">
    <citation type="journal article" date="2014" name="Nat. Commun.">
        <title>Molecular traces of alternative social organization in a termite genome.</title>
        <authorList>
            <person name="Terrapon N."/>
            <person name="Li C."/>
            <person name="Robertson H.M."/>
            <person name="Ji L."/>
            <person name="Meng X."/>
            <person name="Booth W."/>
            <person name="Chen Z."/>
            <person name="Childers C.P."/>
            <person name="Glastad K.M."/>
            <person name="Gokhale K."/>
            <person name="Gowin J."/>
            <person name="Gronenberg W."/>
            <person name="Hermansen R.A."/>
            <person name="Hu H."/>
            <person name="Hunt B.G."/>
            <person name="Huylmans A.K."/>
            <person name="Khalil S.M."/>
            <person name="Mitchell R.D."/>
            <person name="Munoz-Torres M.C."/>
            <person name="Mustard J.A."/>
            <person name="Pan H."/>
            <person name="Reese J.T."/>
            <person name="Scharf M.E."/>
            <person name="Sun F."/>
            <person name="Vogel H."/>
            <person name="Xiao J."/>
            <person name="Yang W."/>
            <person name="Yang Z."/>
            <person name="Yang Z."/>
            <person name="Zhou J."/>
            <person name="Zhu J."/>
            <person name="Brent C.S."/>
            <person name="Elsik C.G."/>
            <person name="Goodisman M.A."/>
            <person name="Liberles D.A."/>
            <person name="Roe R.M."/>
            <person name="Vargo E.L."/>
            <person name="Vilcinskas A."/>
            <person name="Wang J."/>
            <person name="Bornberg-Bauer E."/>
            <person name="Korb J."/>
            <person name="Zhang G."/>
            <person name="Liebig J."/>
        </authorList>
    </citation>
    <scope>NUCLEOTIDE SEQUENCE [LARGE SCALE GENOMIC DNA]</scope>
    <source>
        <tissue evidence="7">Whole organism</tissue>
    </source>
</reference>
<feature type="transmembrane region" description="Helical" evidence="6">
    <location>
        <begin position="464"/>
        <end position="481"/>
    </location>
</feature>
<comment type="similarity">
    <text evidence="2">Belongs to the unc-93 family.</text>
</comment>
<evidence type="ECO:0000256" key="3">
    <source>
        <dbReference type="ARBA" id="ARBA00022692"/>
    </source>
</evidence>
<dbReference type="GO" id="GO:0005886">
    <property type="term" value="C:plasma membrane"/>
    <property type="evidence" value="ECO:0007669"/>
    <property type="project" value="TreeGrafter"/>
</dbReference>
<dbReference type="InParanoid" id="A0A067QM60"/>
<keyword evidence="8" id="KW-1185">Reference proteome</keyword>
<protein>
    <recommendedName>
        <fullName evidence="9">UNC93-like protein</fullName>
    </recommendedName>
</protein>
<organism evidence="7 8">
    <name type="scientific">Zootermopsis nevadensis</name>
    <name type="common">Dampwood termite</name>
    <dbReference type="NCBI Taxonomy" id="136037"/>
    <lineage>
        <taxon>Eukaryota</taxon>
        <taxon>Metazoa</taxon>
        <taxon>Ecdysozoa</taxon>
        <taxon>Arthropoda</taxon>
        <taxon>Hexapoda</taxon>
        <taxon>Insecta</taxon>
        <taxon>Pterygota</taxon>
        <taxon>Neoptera</taxon>
        <taxon>Polyneoptera</taxon>
        <taxon>Dictyoptera</taxon>
        <taxon>Blattodea</taxon>
        <taxon>Blattoidea</taxon>
        <taxon>Termitoidae</taxon>
        <taxon>Termopsidae</taxon>
        <taxon>Zootermopsis</taxon>
    </lineage>
</organism>
<dbReference type="GO" id="GO:0055120">
    <property type="term" value="C:striated muscle dense body"/>
    <property type="evidence" value="ECO:0007669"/>
    <property type="project" value="TreeGrafter"/>
</dbReference>
<evidence type="ECO:0000256" key="1">
    <source>
        <dbReference type="ARBA" id="ARBA00004141"/>
    </source>
</evidence>
<dbReference type="EMBL" id="KK853156">
    <property type="protein sequence ID" value="KDR10501.1"/>
    <property type="molecule type" value="Genomic_DNA"/>
</dbReference>
<dbReference type="PANTHER" id="PTHR19444">
    <property type="entry name" value="UNC-93 RELATED"/>
    <property type="match status" value="1"/>
</dbReference>
<proteinExistence type="inferred from homology"/>
<keyword evidence="4 6" id="KW-1133">Transmembrane helix</keyword>
<dbReference type="InterPro" id="IPR036259">
    <property type="entry name" value="MFS_trans_sf"/>
</dbReference>
<evidence type="ECO:0008006" key="9">
    <source>
        <dbReference type="Google" id="ProtNLM"/>
    </source>
</evidence>
<feature type="transmembrane region" description="Helical" evidence="6">
    <location>
        <begin position="342"/>
        <end position="361"/>
    </location>
</feature>
<comment type="subcellular location">
    <subcellularLocation>
        <location evidence="1">Membrane</location>
        <topology evidence="1">Multi-pass membrane protein</topology>
    </subcellularLocation>
</comment>
<dbReference type="Proteomes" id="UP000027135">
    <property type="component" value="Unassembled WGS sequence"/>
</dbReference>
<feature type="transmembrane region" description="Helical" evidence="6">
    <location>
        <begin position="373"/>
        <end position="393"/>
    </location>
</feature>
<dbReference type="InterPro" id="IPR010291">
    <property type="entry name" value="Ion_channel_UNC-93"/>
</dbReference>
<feature type="transmembrane region" description="Helical" evidence="6">
    <location>
        <begin position="259"/>
        <end position="280"/>
    </location>
</feature>
<feature type="non-terminal residue" evidence="7">
    <location>
        <position position="1"/>
    </location>
</feature>
<feature type="transmembrane region" description="Helical" evidence="6">
    <location>
        <begin position="405"/>
        <end position="429"/>
    </location>
</feature>
<dbReference type="FunCoup" id="A0A067QM60">
    <property type="interactions" value="28"/>
</dbReference>
<dbReference type="GO" id="GO:0015459">
    <property type="term" value="F:potassium channel regulator activity"/>
    <property type="evidence" value="ECO:0007669"/>
    <property type="project" value="TreeGrafter"/>
</dbReference>
<dbReference type="eggNOG" id="KOG3097">
    <property type="taxonomic scope" value="Eukaryota"/>
</dbReference>
<keyword evidence="5 6" id="KW-0472">Membrane</keyword>
<sequence>ICCLRSQHSPVSTRSLSSSGGASSVRRLIAVVRSTPSHLGPIYSRRVLLRNFAALCLGHVTLTAALMPLLATQAAVSSDMGALLLAALHAMASLSSLVAPVLVQHVGCNWTLILGYVHACMFFGLHLYPTPYTLVPAYLVFGLWLGPLVSARLTFLMTLASKLSYVVTEEGEEESSCRRETVVRRLARGLQTAQDFGLVLGNGVTAFLLWYAQQDGSQERVCGSKACPFTSTIAEPPEEANSTVSEAQLVFVLPCKTSAMLASVFLGCSVMGLAVTAAFLDRIRMFAYQDRPTGMAAVRAVFSVFSDPRLQLAAPLAVFIGLEQGFMLTDFSKSYVVCTLGLRNVSLVFLSLGALQSLAAFTLSMMLRHIPRCIVIAVGFVFHACLLLVLLLWKPSGDDPALFYVIPAAWGVCNAIWEILNFTLLVTVYPDSWQAPLAHCYFFRFLGLSLAFGLHGGVCNWLKLYALAAALVLAVAPYTWLEMRL</sequence>
<evidence type="ECO:0000313" key="7">
    <source>
        <dbReference type="EMBL" id="KDR10501.1"/>
    </source>
</evidence>
<feature type="transmembrane region" description="Helical" evidence="6">
    <location>
        <begin position="82"/>
        <end position="103"/>
    </location>
</feature>
<gene>
    <name evidence="7" type="ORF">L798_15491</name>
</gene>
<feature type="transmembrane region" description="Helical" evidence="6">
    <location>
        <begin position="441"/>
        <end position="458"/>
    </location>
</feature>
<dbReference type="SUPFAM" id="SSF103473">
    <property type="entry name" value="MFS general substrate transporter"/>
    <property type="match status" value="2"/>
</dbReference>
<dbReference type="PANTHER" id="PTHR19444:SF11">
    <property type="entry name" value="UNC93-LIKE PROTEIN"/>
    <property type="match status" value="1"/>
</dbReference>
<name>A0A067QM60_ZOONE</name>
<dbReference type="Pfam" id="PF05978">
    <property type="entry name" value="UNC-93"/>
    <property type="match status" value="1"/>
</dbReference>
<dbReference type="InterPro" id="IPR051951">
    <property type="entry name" value="UNC-93_regulatory"/>
</dbReference>
<dbReference type="OMA" id="AHGFLCE"/>